<sequence>MMETVMTLIRKNGILSNEIFGYIIINLITNKKTLNLLFQLKTLSLRDNLIESPIKSRANCTLDGCPVTLIKCYLSIAILVTMVTLESVFNSFKPFIQKTINGILWMPAWPATLPMKI</sequence>
<name>A0A1A9X4L0_9MUSC</name>
<dbReference type="EnsemblMetazoa" id="GBRI044039-RA">
    <property type="protein sequence ID" value="GBRI044039-PA"/>
    <property type="gene ID" value="GBRI044039"/>
</dbReference>
<proteinExistence type="predicted"/>
<protein>
    <submittedName>
        <fullName evidence="1">Uncharacterized protein</fullName>
    </submittedName>
</protein>
<evidence type="ECO:0000313" key="2">
    <source>
        <dbReference type="Proteomes" id="UP000091820"/>
    </source>
</evidence>
<reference evidence="1" key="2">
    <citation type="submission" date="2020-05" db="UniProtKB">
        <authorList>
            <consortium name="EnsemblMetazoa"/>
        </authorList>
    </citation>
    <scope>IDENTIFICATION</scope>
    <source>
        <strain evidence="1">IAEA</strain>
    </source>
</reference>
<evidence type="ECO:0000313" key="1">
    <source>
        <dbReference type="EnsemblMetazoa" id="GBRI044039-PA"/>
    </source>
</evidence>
<dbReference type="VEuPathDB" id="VectorBase:GBRI044039"/>
<dbReference type="Proteomes" id="UP000091820">
    <property type="component" value="Unassembled WGS sequence"/>
</dbReference>
<dbReference type="AlphaFoldDB" id="A0A1A9X4L0"/>
<accession>A0A1A9X4L0</accession>
<reference evidence="2" key="1">
    <citation type="submission" date="2014-03" db="EMBL/GenBank/DDBJ databases">
        <authorList>
            <person name="Aksoy S."/>
            <person name="Warren W."/>
            <person name="Wilson R.K."/>
        </authorList>
    </citation>
    <scope>NUCLEOTIDE SEQUENCE [LARGE SCALE GENOMIC DNA]</scope>
    <source>
        <strain evidence="2">IAEA</strain>
    </source>
</reference>
<organism evidence="1 2">
    <name type="scientific">Glossina brevipalpis</name>
    <dbReference type="NCBI Taxonomy" id="37001"/>
    <lineage>
        <taxon>Eukaryota</taxon>
        <taxon>Metazoa</taxon>
        <taxon>Ecdysozoa</taxon>
        <taxon>Arthropoda</taxon>
        <taxon>Hexapoda</taxon>
        <taxon>Insecta</taxon>
        <taxon>Pterygota</taxon>
        <taxon>Neoptera</taxon>
        <taxon>Endopterygota</taxon>
        <taxon>Diptera</taxon>
        <taxon>Brachycera</taxon>
        <taxon>Muscomorpha</taxon>
        <taxon>Hippoboscoidea</taxon>
        <taxon>Glossinidae</taxon>
        <taxon>Glossina</taxon>
    </lineage>
</organism>
<keyword evidence="2" id="KW-1185">Reference proteome</keyword>